<evidence type="ECO:0000313" key="3">
    <source>
        <dbReference type="Proteomes" id="UP000001861"/>
    </source>
</evidence>
<evidence type="ECO:0000256" key="1">
    <source>
        <dbReference type="SAM" id="MobiDB-lite"/>
    </source>
</evidence>
<sequence length="176" mass="19660">MQLPHQQEVPTTRSNAGDSVGRRIRGAFEAAHGIGENIRGNAMEAVDEMTGTRRGRVENEEVIRRGQAETRRGLENMGRGGRMMAHQRRPEMGNVESYERRSALTPTAPAAPHVRQNGGSRLNPNSTSTSTYPGHHRDDAISGIPSPEARELRQEAEYQRQVDAREDMPFVRNSYN</sequence>
<dbReference type="VEuPathDB" id="FungiDB:CC1G_02830"/>
<reference evidence="2 3" key="1">
    <citation type="journal article" date="2010" name="Proc. Natl. Acad. Sci. U.S.A.">
        <title>Insights into evolution of multicellular fungi from the assembled chromosomes of the mushroom Coprinopsis cinerea (Coprinus cinereus).</title>
        <authorList>
            <person name="Stajich J.E."/>
            <person name="Wilke S.K."/>
            <person name="Ahren D."/>
            <person name="Au C.H."/>
            <person name="Birren B.W."/>
            <person name="Borodovsky M."/>
            <person name="Burns C."/>
            <person name="Canback B."/>
            <person name="Casselton L.A."/>
            <person name="Cheng C.K."/>
            <person name="Deng J."/>
            <person name="Dietrich F.S."/>
            <person name="Fargo D.C."/>
            <person name="Farman M.L."/>
            <person name="Gathman A.C."/>
            <person name="Goldberg J."/>
            <person name="Guigo R."/>
            <person name="Hoegger P.J."/>
            <person name="Hooker J.B."/>
            <person name="Huggins A."/>
            <person name="James T.Y."/>
            <person name="Kamada T."/>
            <person name="Kilaru S."/>
            <person name="Kodira C."/>
            <person name="Kues U."/>
            <person name="Kupfer D."/>
            <person name="Kwan H.S."/>
            <person name="Lomsadze A."/>
            <person name="Li W."/>
            <person name="Lilly W.W."/>
            <person name="Ma L.J."/>
            <person name="Mackey A.J."/>
            <person name="Manning G."/>
            <person name="Martin F."/>
            <person name="Muraguchi H."/>
            <person name="Natvig D.O."/>
            <person name="Palmerini H."/>
            <person name="Ramesh M.A."/>
            <person name="Rehmeyer C.J."/>
            <person name="Roe B.A."/>
            <person name="Shenoy N."/>
            <person name="Stanke M."/>
            <person name="Ter-Hovhannisyan V."/>
            <person name="Tunlid A."/>
            <person name="Velagapudi R."/>
            <person name="Vision T.J."/>
            <person name="Zeng Q."/>
            <person name="Zolan M.E."/>
            <person name="Pukkila P.J."/>
        </authorList>
    </citation>
    <scope>NUCLEOTIDE SEQUENCE [LARGE SCALE GENOMIC DNA]</scope>
    <source>
        <strain evidence="3">Okayama-7 / 130 / ATCC MYA-4618 / FGSC 9003</strain>
    </source>
</reference>
<dbReference type="AlphaFoldDB" id="A8N061"/>
<dbReference type="RefSeq" id="XP_001828249.1">
    <property type="nucleotide sequence ID" value="XM_001828197.1"/>
</dbReference>
<accession>A8N061</accession>
<proteinExistence type="predicted"/>
<name>A8N061_COPC7</name>
<feature type="region of interest" description="Disordered" evidence="1">
    <location>
        <begin position="75"/>
        <end position="176"/>
    </location>
</feature>
<dbReference type="OrthoDB" id="2590867at2759"/>
<protein>
    <submittedName>
        <fullName evidence="2">Uncharacterized protein</fullName>
    </submittedName>
</protein>
<keyword evidence="3" id="KW-1185">Reference proteome</keyword>
<organism evidence="2 3">
    <name type="scientific">Coprinopsis cinerea (strain Okayama-7 / 130 / ATCC MYA-4618 / FGSC 9003)</name>
    <name type="common">Inky cap fungus</name>
    <name type="synonym">Hormographiella aspergillata</name>
    <dbReference type="NCBI Taxonomy" id="240176"/>
    <lineage>
        <taxon>Eukaryota</taxon>
        <taxon>Fungi</taxon>
        <taxon>Dikarya</taxon>
        <taxon>Basidiomycota</taxon>
        <taxon>Agaricomycotina</taxon>
        <taxon>Agaricomycetes</taxon>
        <taxon>Agaricomycetidae</taxon>
        <taxon>Agaricales</taxon>
        <taxon>Agaricineae</taxon>
        <taxon>Psathyrellaceae</taxon>
        <taxon>Coprinopsis</taxon>
    </lineage>
</organism>
<feature type="compositionally biased region" description="Basic and acidic residues" evidence="1">
    <location>
        <begin position="148"/>
        <end position="169"/>
    </location>
</feature>
<dbReference type="GeneID" id="6004626"/>
<dbReference type="EMBL" id="AACS02000001">
    <property type="protein sequence ID" value="EAU93600.1"/>
    <property type="molecule type" value="Genomic_DNA"/>
</dbReference>
<dbReference type="Proteomes" id="UP000001861">
    <property type="component" value="Unassembled WGS sequence"/>
</dbReference>
<evidence type="ECO:0000313" key="2">
    <source>
        <dbReference type="EMBL" id="EAU93600.1"/>
    </source>
</evidence>
<comment type="caution">
    <text evidence="2">The sequence shown here is derived from an EMBL/GenBank/DDBJ whole genome shotgun (WGS) entry which is preliminary data.</text>
</comment>
<feature type="compositionally biased region" description="Polar residues" evidence="1">
    <location>
        <begin position="117"/>
        <end position="132"/>
    </location>
</feature>
<dbReference type="InParanoid" id="A8N061"/>
<gene>
    <name evidence="2" type="ORF">CC1G_02830</name>
</gene>
<dbReference type="KEGG" id="cci:CC1G_02830"/>